<accession>W9Q3Q8</accession>
<reference evidence="1" key="2">
    <citation type="submission" date="2012-05" db="EMBL/GenBank/DDBJ databases">
        <title>Annotation of the Genome Sequence of Fusarium oxysporum HDV247.</title>
        <authorList>
            <consortium name="The Broad Institute Genomics Platform"/>
            <person name="Ma L.-J."/>
            <person name="Corby-Kistler H."/>
            <person name="Broz K."/>
            <person name="Gale L.R."/>
            <person name="Jonkers W."/>
            <person name="O'Donnell K."/>
            <person name="Ploetz R."/>
            <person name="Steinberg C."/>
            <person name="Schwartz D.C."/>
            <person name="VanEtten H."/>
            <person name="Zhou S."/>
            <person name="Young S.K."/>
            <person name="Zeng Q."/>
            <person name="Gargeya S."/>
            <person name="Fitzgerald M."/>
            <person name="Abouelleil A."/>
            <person name="Alvarado L."/>
            <person name="Chapman S.B."/>
            <person name="Gainer-Dewar J."/>
            <person name="Goldberg J."/>
            <person name="Griggs A."/>
            <person name="Gujja S."/>
            <person name="Hansen M."/>
            <person name="Howarth C."/>
            <person name="Imamovic A."/>
            <person name="Ireland A."/>
            <person name="Larimer J."/>
            <person name="McCowan C."/>
            <person name="Murphy C."/>
            <person name="Pearson M."/>
            <person name="Poon T.W."/>
            <person name="Priest M."/>
            <person name="Roberts A."/>
            <person name="Saif S."/>
            <person name="Shea T."/>
            <person name="Sykes S."/>
            <person name="Wortman J."/>
            <person name="Nusbaum C."/>
            <person name="Birren B."/>
        </authorList>
    </citation>
    <scope>NUCLEOTIDE SEQUENCE</scope>
    <source>
        <strain evidence="1">HDV247</strain>
    </source>
</reference>
<reference evidence="1" key="1">
    <citation type="submission" date="2011-10" db="EMBL/GenBank/DDBJ databases">
        <title>The Genome Sequence of Fusarium oxysporum HDV247.</title>
        <authorList>
            <consortium name="The Broad Institute Genome Sequencing Platform"/>
            <person name="Ma L.-J."/>
            <person name="Gale L.R."/>
            <person name="Schwartz D.C."/>
            <person name="Zhou S."/>
            <person name="Corby-Kistler H."/>
            <person name="Young S.K."/>
            <person name="Zeng Q."/>
            <person name="Gargeya S."/>
            <person name="Fitzgerald M."/>
            <person name="Haas B."/>
            <person name="Abouelleil A."/>
            <person name="Alvarado L."/>
            <person name="Arachchi H.M."/>
            <person name="Berlin A."/>
            <person name="Brown A."/>
            <person name="Chapman S.B."/>
            <person name="Chen Z."/>
            <person name="Dunbar C."/>
            <person name="Freedman E."/>
            <person name="Gearin G."/>
            <person name="Goldberg J."/>
            <person name="Griggs A."/>
            <person name="Gujja S."/>
            <person name="Heiman D."/>
            <person name="Howarth C."/>
            <person name="Larson L."/>
            <person name="Lui A."/>
            <person name="MacDonald P.J.P."/>
            <person name="Montmayeur A."/>
            <person name="Murphy C."/>
            <person name="Neiman D."/>
            <person name="Pearson M."/>
            <person name="Priest M."/>
            <person name="Roberts A."/>
            <person name="Saif S."/>
            <person name="Shea T."/>
            <person name="Shenoy N."/>
            <person name="Sisk P."/>
            <person name="Stolte C."/>
            <person name="Sykes S."/>
            <person name="Wortman J."/>
            <person name="Nusbaum C."/>
            <person name="Birren B."/>
        </authorList>
    </citation>
    <scope>NUCLEOTIDE SEQUENCE [LARGE SCALE GENOMIC DNA]</scope>
    <source>
        <strain evidence="1">HDV247</strain>
    </source>
</reference>
<dbReference type="EMBL" id="JH650969">
    <property type="protein sequence ID" value="EXA49841.1"/>
    <property type="molecule type" value="Genomic_DNA"/>
</dbReference>
<name>W9Q3Q8_FUSOX</name>
<sequence length="117" mass="13339">MSVTRLPAVGVGDGCTSMYVIPIAMTSQMDGVGYFTSTDERFVPFQQILRQRDGRWYGGLYASDDGARDDARADLRRGLHVLVLDLVWIEWLWLYALCEGAHFRVFRETKDLTLTCQ</sequence>
<dbReference type="AlphaFoldDB" id="W9Q3Q8"/>
<gene>
    <name evidence="1" type="ORF">FOVG_02824</name>
</gene>
<dbReference type="Proteomes" id="UP000030751">
    <property type="component" value="Unassembled WGS sequence"/>
</dbReference>
<evidence type="ECO:0000313" key="1">
    <source>
        <dbReference type="EMBL" id="EXA49841.1"/>
    </source>
</evidence>
<protein>
    <submittedName>
        <fullName evidence="1">Uncharacterized protein</fullName>
    </submittedName>
</protein>
<dbReference type="HOGENOM" id="CLU_2263848_0_0_1"/>
<organism evidence="1">
    <name type="scientific">Fusarium oxysporum f. sp. pisi HDV247</name>
    <dbReference type="NCBI Taxonomy" id="1080344"/>
    <lineage>
        <taxon>Eukaryota</taxon>
        <taxon>Fungi</taxon>
        <taxon>Dikarya</taxon>
        <taxon>Ascomycota</taxon>
        <taxon>Pezizomycotina</taxon>
        <taxon>Sordariomycetes</taxon>
        <taxon>Hypocreomycetidae</taxon>
        <taxon>Hypocreales</taxon>
        <taxon>Nectriaceae</taxon>
        <taxon>Fusarium</taxon>
        <taxon>Fusarium oxysporum species complex</taxon>
    </lineage>
</organism>
<proteinExistence type="predicted"/>